<dbReference type="SUPFAM" id="SSF53218">
    <property type="entry name" value="Molybdenum cofactor biosynthesis proteins"/>
    <property type="match status" value="1"/>
</dbReference>
<sequence length="288" mass="29727">MDVAIVTVGNELLAGDIENTNATWLARELTRRGAEVVRIVTVPDEESVIAETVGGWAEAFDAVVVTGGLGGTPDDLTMPGVAAGLGRELEVNPVAEADVAATIEEIYERRPDLEFDLKVEWYASMPAGATPIPNPEGLAPGCVAGNVYVLPGIPEEMRAVFDNVADDFGGTVATKTFHTPEPEGAMAEPLAAVATQFGVRVGSYPSRGGGPTRIKLTATDAAVLADASSWLVANAAAALVESEDELDEARGGGEDEARSDGEDEAQGDDEDETRGDGESRTAGGADAG</sequence>
<organism evidence="3 4">
    <name type="scientific">Halogeometricum rufum</name>
    <dbReference type="NCBI Taxonomy" id="553469"/>
    <lineage>
        <taxon>Archaea</taxon>
        <taxon>Methanobacteriati</taxon>
        <taxon>Methanobacteriota</taxon>
        <taxon>Stenosarchaea group</taxon>
        <taxon>Halobacteria</taxon>
        <taxon>Halobacteriales</taxon>
        <taxon>Haloferacaceae</taxon>
        <taxon>Halogeometricum</taxon>
    </lineage>
</organism>
<evidence type="ECO:0000313" key="3">
    <source>
        <dbReference type="EMBL" id="SFR36452.1"/>
    </source>
</evidence>
<dbReference type="InterPro" id="IPR036425">
    <property type="entry name" value="MoaB/Mog-like_dom_sf"/>
</dbReference>
<proteinExistence type="predicted"/>
<dbReference type="Pfam" id="PF24102">
    <property type="entry name" value="FLAD1_M"/>
    <property type="match status" value="1"/>
</dbReference>
<feature type="compositionally biased region" description="Basic and acidic residues" evidence="1">
    <location>
        <begin position="248"/>
        <end position="260"/>
    </location>
</feature>
<dbReference type="RefSeq" id="WP_089804214.1">
    <property type="nucleotide sequence ID" value="NZ_FOYT01000001.1"/>
</dbReference>
<evidence type="ECO:0000259" key="2">
    <source>
        <dbReference type="SMART" id="SM00852"/>
    </source>
</evidence>
<dbReference type="PANTHER" id="PTHR13939:SF0">
    <property type="entry name" value="NMN AMIDOHYDROLASE-LIKE PROTEIN YFAY"/>
    <property type="match status" value="1"/>
</dbReference>
<feature type="region of interest" description="Disordered" evidence="1">
    <location>
        <begin position="241"/>
        <end position="288"/>
    </location>
</feature>
<accession>A0A1I6G2R0</accession>
<dbReference type="EMBL" id="FOYT01000001">
    <property type="protein sequence ID" value="SFR36452.1"/>
    <property type="molecule type" value="Genomic_DNA"/>
</dbReference>
<reference evidence="4" key="1">
    <citation type="submission" date="2016-10" db="EMBL/GenBank/DDBJ databases">
        <authorList>
            <person name="Varghese N."/>
            <person name="Submissions S."/>
        </authorList>
    </citation>
    <scope>NUCLEOTIDE SEQUENCE [LARGE SCALE GENOMIC DNA]</scope>
    <source>
        <strain evidence="4">CGMCC 1.7736</strain>
    </source>
</reference>
<dbReference type="OrthoDB" id="372037at2157"/>
<dbReference type="CDD" id="cd00885">
    <property type="entry name" value="cinA"/>
    <property type="match status" value="1"/>
</dbReference>
<gene>
    <name evidence="3" type="ORF">SAMN04487947_0466</name>
</gene>
<dbReference type="Proteomes" id="UP000198531">
    <property type="component" value="Unassembled WGS sequence"/>
</dbReference>
<dbReference type="Pfam" id="PF00994">
    <property type="entry name" value="MoCF_biosynth"/>
    <property type="match status" value="1"/>
</dbReference>
<evidence type="ECO:0000313" key="4">
    <source>
        <dbReference type="Proteomes" id="UP000198531"/>
    </source>
</evidence>
<dbReference type="PANTHER" id="PTHR13939">
    <property type="entry name" value="NICOTINAMIDE-NUCLEOTIDE AMIDOHYDROLASE PNCC"/>
    <property type="match status" value="1"/>
</dbReference>
<dbReference type="InterPro" id="IPR050101">
    <property type="entry name" value="CinA"/>
</dbReference>
<dbReference type="InterPro" id="IPR001453">
    <property type="entry name" value="MoaB/Mog_dom"/>
</dbReference>
<evidence type="ECO:0000256" key="1">
    <source>
        <dbReference type="SAM" id="MobiDB-lite"/>
    </source>
</evidence>
<dbReference type="AlphaFoldDB" id="A0A1I6G2R0"/>
<dbReference type="SMART" id="SM00852">
    <property type="entry name" value="MoCF_biosynth"/>
    <property type="match status" value="1"/>
</dbReference>
<keyword evidence="4" id="KW-1185">Reference proteome</keyword>
<dbReference type="InterPro" id="IPR056596">
    <property type="entry name" value="FLAD1_M"/>
</dbReference>
<feature type="compositionally biased region" description="Acidic residues" evidence="1">
    <location>
        <begin position="261"/>
        <end position="273"/>
    </location>
</feature>
<protein>
    <submittedName>
        <fullName evidence="3">Molybdenum cofactor synthesis domain-containing protein</fullName>
    </submittedName>
</protein>
<feature type="domain" description="MoaB/Mog" evidence="2">
    <location>
        <begin position="4"/>
        <end position="172"/>
    </location>
</feature>
<name>A0A1I6G2R0_9EURY</name>
<dbReference type="Gene3D" id="3.40.980.10">
    <property type="entry name" value="MoaB/Mog-like domain"/>
    <property type="match status" value="1"/>
</dbReference>
<dbReference type="STRING" id="553469.SAMN04487947_0466"/>